<organism evidence="1 2">
    <name type="scientific">Aphanizomenon flos-aquae WA102</name>
    <dbReference type="NCBI Taxonomy" id="1710896"/>
    <lineage>
        <taxon>Bacteria</taxon>
        <taxon>Bacillati</taxon>
        <taxon>Cyanobacteriota</taxon>
        <taxon>Cyanophyceae</taxon>
        <taxon>Nostocales</taxon>
        <taxon>Aphanizomenonaceae</taxon>
        <taxon>Aphanizomenon</taxon>
    </lineage>
</organism>
<gene>
    <name evidence="1" type="ORF">AN484_22540</name>
</gene>
<proteinExistence type="predicted"/>
<evidence type="ECO:0000313" key="1">
    <source>
        <dbReference type="EMBL" id="OBQ40255.1"/>
    </source>
</evidence>
<dbReference type="Proteomes" id="UP000092093">
    <property type="component" value="Unassembled WGS sequence"/>
</dbReference>
<name>A0A1B7WT32_APHFL</name>
<dbReference type="EMBL" id="LJOW01000178">
    <property type="protein sequence ID" value="OBQ40255.1"/>
    <property type="molecule type" value="Genomic_DNA"/>
</dbReference>
<reference evidence="1 2" key="1">
    <citation type="submission" date="2015-09" db="EMBL/GenBank/DDBJ databases">
        <title>Aphanizomenon flos-aquae WA102.</title>
        <authorList>
            <person name="Driscoll C."/>
        </authorList>
    </citation>
    <scope>NUCLEOTIDE SEQUENCE [LARGE SCALE GENOMIC DNA]</scope>
    <source>
        <strain evidence="1">WA102</strain>
    </source>
</reference>
<accession>A0A1B7WT32</accession>
<sequence>MLFVINQGKTMSKNILTHREAAHVLSDMLIASGFKKANVWDKEKDETQINIKNGFIIVSPRTRSKGQVRVFGDDIENFKKVIEDFNFRFTVVGVAKREMVLQRGLIY</sequence>
<dbReference type="AlphaFoldDB" id="A0A1B7WT32"/>
<comment type="caution">
    <text evidence="1">The sequence shown here is derived from an EMBL/GenBank/DDBJ whole genome shotgun (WGS) entry which is preliminary data.</text>
</comment>
<protein>
    <submittedName>
        <fullName evidence="1">Uncharacterized protein</fullName>
    </submittedName>
</protein>
<evidence type="ECO:0000313" key="2">
    <source>
        <dbReference type="Proteomes" id="UP000092093"/>
    </source>
</evidence>